<dbReference type="UniPathway" id="UPA00219"/>
<dbReference type="FunFam" id="3.40.50.1860:FF:000002">
    <property type="entry name" value="Glutamate racemase"/>
    <property type="match status" value="1"/>
</dbReference>
<dbReference type="AlphaFoldDB" id="A0A841PSS7"/>
<comment type="caution">
    <text evidence="9">The sequence shown here is derived from an EMBL/GenBank/DDBJ whole genome shotgun (WGS) entry which is preliminary data.</text>
</comment>
<evidence type="ECO:0000313" key="10">
    <source>
        <dbReference type="Proteomes" id="UP000581688"/>
    </source>
</evidence>
<dbReference type="InterPro" id="IPR001920">
    <property type="entry name" value="Asp/Glu_race"/>
</dbReference>
<feature type="binding site" evidence="8">
    <location>
        <begin position="9"/>
        <end position="10"/>
    </location>
    <ligand>
        <name>substrate</name>
    </ligand>
</feature>
<dbReference type="GO" id="GO:0009252">
    <property type="term" value="P:peptidoglycan biosynthetic process"/>
    <property type="evidence" value="ECO:0007669"/>
    <property type="project" value="UniProtKB-UniRule"/>
</dbReference>
<protein>
    <recommendedName>
        <fullName evidence="7 8">Glutamate racemase</fullName>
        <ecNumber evidence="2 8">5.1.1.3</ecNumber>
    </recommendedName>
</protein>
<keyword evidence="4 8" id="KW-0573">Peptidoglycan synthesis</keyword>
<evidence type="ECO:0000256" key="5">
    <source>
        <dbReference type="ARBA" id="ARBA00023235"/>
    </source>
</evidence>
<dbReference type="HAMAP" id="MF_00258">
    <property type="entry name" value="Glu_racemase"/>
    <property type="match status" value="1"/>
</dbReference>
<dbReference type="InterPro" id="IPR015942">
    <property type="entry name" value="Asp/Glu/hydantoin_racemase"/>
</dbReference>
<evidence type="ECO:0000256" key="7">
    <source>
        <dbReference type="ARBA" id="ARBA00070053"/>
    </source>
</evidence>
<keyword evidence="6 8" id="KW-0961">Cell wall biogenesis/degradation</keyword>
<gene>
    <name evidence="8" type="primary">murI</name>
    <name evidence="9" type="ORF">HNQ94_000448</name>
</gene>
<reference evidence="9 10" key="1">
    <citation type="submission" date="2020-08" db="EMBL/GenBank/DDBJ databases">
        <title>Genomic Encyclopedia of Type Strains, Phase IV (KMG-IV): sequencing the most valuable type-strain genomes for metagenomic binning, comparative biology and taxonomic classification.</title>
        <authorList>
            <person name="Goeker M."/>
        </authorList>
    </citation>
    <scope>NUCLEOTIDE SEQUENCE [LARGE SCALE GENOMIC DNA]</scope>
    <source>
        <strain evidence="9 10">DSM 19612</strain>
    </source>
</reference>
<feature type="active site" description="Proton donor/acceptor" evidence="8">
    <location>
        <position position="72"/>
    </location>
</feature>
<evidence type="ECO:0000256" key="1">
    <source>
        <dbReference type="ARBA" id="ARBA00001602"/>
    </source>
</evidence>
<dbReference type="GO" id="GO:0042802">
    <property type="term" value="F:identical protein binding"/>
    <property type="evidence" value="ECO:0007669"/>
    <property type="project" value="UniProtKB-ARBA"/>
</dbReference>
<evidence type="ECO:0000256" key="4">
    <source>
        <dbReference type="ARBA" id="ARBA00022984"/>
    </source>
</evidence>
<dbReference type="NCBIfam" id="NF002035">
    <property type="entry name" value="PRK00865.1-3"/>
    <property type="match status" value="1"/>
</dbReference>
<keyword evidence="5 8" id="KW-0413">Isomerase</keyword>
<proteinExistence type="inferred from homology"/>
<feature type="binding site" evidence="8">
    <location>
        <begin position="41"/>
        <end position="42"/>
    </location>
    <ligand>
        <name>substrate</name>
    </ligand>
</feature>
<organism evidence="9 10">
    <name type="scientific">Salirhabdus euzebyi</name>
    <dbReference type="NCBI Taxonomy" id="394506"/>
    <lineage>
        <taxon>Bacteria</taxon>
        <taxon>Bacillati</taxon>
        <taxon>Bacillota</taxon>
        <taxon>Bacilli</taxon>
        <taxon>Bacillales</taxon>
        <taxon>Bacillaceae</taxon>
        <taxon>Salirhabdus</taxon>
    </lineage>
</organism>
<dbReference type="PANTHER" id="PTHR21198:SF2">
    <property type="entry name" value="GLUTAMATE RACEMASE"/>
    <property type="match status" value="1"/>
</dbReference>
<dbReference type="InterPro" id="IPR033134">
    <property type="entry name" value="Asp/Glu_racemase_AS_2"/>
</dbReference>
<dbReference type="GO" id="GO:0008360">
    <property type="term" value="P:regulation of cell shape"/>
    <property type="evidence" value="ECO:0007669"/>
    <property type="project" value="UniProtKB-KW"/>
</dbReference>
<dbReference type="GO" id="GO:0071555">
    <property type="term" value="P:cell wall organization"/>
    <property type="evidence" value="ECO:0007669"/>
    <property type="project" value="UniProtKB-KW"/>
</dbReference>
<dbReference type="PROSITE" id="PS00923">
    <property type="entry name" value="ASP_GLU_RACEMASE_1"/>
    <property type="match status" value="1"/>
</dbReference>
<feature type="active site" description="Proton donor/acceptor" evidence="8">
    <location>
        <position position="183"/>
    </location>
</feature>
<dbReference type="Proteomes" id="UP000581688">
    <property type="component" value="Unassembled WGS sequence"/>
</dbReference>
<keyword evidence="3 8" id="KW-0133">Cell shape</keyword>
<dbReference type="NCBIfam" id="TIGR00067">
    <property type="entry name" value="glut_race"/>
    <property type="match status" value="1"/>
</dbReference>
<dbReference type="PANTHER" id="PTHR21198">
    <property type="entry name" value="GLUTAMATE RACEMASE"/>
    <property type="match status" value="1"/>
</dbReference>
<dbReference type="Pfam" id="PF01177">
    <property type="entry name" value="Asp_Glu_race"/>
    <property type="match status" value="1"/>
</dbReference>
<evidence type="ECO:0000256" key="2">
    <source>
        <dbReference type="ARBA" id="ARBA00013090"/>
    </source>
</evidence>
<feature type="binding site" evidence="8">
    <location>
        <begin position="73"/>
        <end position="74"/>
    </location>
    <ligand>
        <name>substrate</name>
    </ligand>
</feature>
<name>A0A841PSS7_9BACI</name>
<evidence type="ECO:0000256" key="3">
    <source>
        <dbReference type="ARBA" id="ARBA00022960"/>
    </source>
</evidence>
<feature type="binding site" evidence="8">
    <location>
        <begin position="184"/>
        <end position="185"/>
    </location>
    <ligand>
        <name>substrate</name>
    </ligand>
</feature>
<dbReference type="InterPro" id="IPR018187">
    <property type="entry name" value="Asp/Glu_racemase_AS_1"/>
</dbReference>
<accession>A0A841PSS7</accession>
<comment type="pathway">
    <text evidence="8">Cell wall biogenesis; peptidoglycan biosynthesis.</text>
</comment>
<dbReference type="PROSITE" id="PS00924">
    <property type="entry name" value="ASP_GLU_RACEMASE_2"/>
    <property type="match status" value="1"/>
</dbReference>
<dbReference type="RefSeq" id="WP_174494421.1">
    <property type="nucleotide sequence ID" value="NZ_CADDWK010000001.1"/>
</dbReference>
<dbReference type="EMBL" id="JACHGH010000001">
    <property type="protein sequence ID" value="MBB6452027.1"/>
    <property type="molecule type" value="Genomic_DNA"/>
</dbReference>
<dbReference type="InterPro" id="IPR004391">
    <property type="entry name" value="Glu_race"/>
</dbReference>
<dbReference type="Gene3D" id="3.40.50.1860">
    <property type="match status" value="2"/>
</dbReference>
<comment type="similarity">
    <text evidence="8">Belongs to the aspartate/glutamate racemases family.</text>
</comment>
<comment type="catalytic activity">
    <reaction evidence="1 8">
        <text>L-glutamate = D-glutamate</text>
        <dbReference type="Rhea" id="RHEA:12813"/>
        <dbReference type="ChEBI" id="CHEBI:29985"/>
        <dbReference type="ChEBI" id="CHEBI:29986"/>
        <dbReference type="EC" id="5.1.1.3"/>
    </reaction>
</comment>
<comment type="function">
    <text evidence="8">Provides the (R)-glutamate required for cell wall biosynthesis.</text>
</comment>
<sequence>MKRPIGVIDSGVGGLTVAKELIRQLPKEEFIYLGDTLRCPYGPRPQEEVKQYTWDMVNYLMNYDIKMLVVACNTATAFVLEELKKQLPVPVIGVIQPGARTAIKSTRNLHVGVIGTKGTIESEAYPKVLKTIHSNIQVYSLACPPLVPMVERGILEGDQAEQIVEECLKPFVETNIDTLILGCTHYPLLKPVIQKTMGEKVQVISSGDETARDVSAILSYHNLLYQGEQSPNHKFFTTGNLAIFQHIANSWFGYPLRYVKNIRLNEK</sequence>
<evidence type="ECO:0000256" key="8">
    <source>
        <dbReference type="HAMAP-Rule" id="MF_00258"/>
    </source>
</evidence>
<evidence type="ECO:0000256" key="6">
    <source>
        <dbReference type="ARBA" id="ARBA00023316"/>
    </source>
</evidence>
<evidence type="ECO:0000313" key="9">
    <source>
        <dbReference type="EMBL" id="MBB6452027.1"/>
    </source>
</evidence>
<dbReference type="SUPFAM" id="SSF53681">
    <property type="entry name" value="Aspartate/glutamate racemase"/>
    <property type="match status" value="2"/>
</dbReference>
<dbReference type="EC" id="5.1.1.3" evidence="2 8"/>
<dbReference type="GO" id="GO:0008881">
    <property type="term" value="F:glutamate racemase activity"/>
    <property type="evidence" value="ECO:0007669"/>
    <property type="project" value="UniProtKB-UniRule"/>
</dbReference>
<keyword evidence="10" id="KW-1185">Reference proteome</keyword>